<keyword evidence="1" id="KW-0812">Transmembrane</keyword>
<evidence type="ECO:0000313" key="5">
    <source>
        <dbReference type="Proteomes" id="UP000307517"/>
    </source>
</evidence>
<dbReference type="Proteomes" id="UP000552935">
    <property type="component" value="Unassembled WGS sequence"/>
</dbReference>
<protein>
    <submittedName>
        <fullName evidence="3">Uncharacterized protein</fullName>
    </submittedName>
</protein>
<dbReference type="Proteomes" id="UP000307517">
    <property type="component" value="Unassembled WGS sequence"/>
</dbReference>
<dbReference type="EMBL" id="JACCKI010000012">
    <property type="protein sequence ID" value="NZA05862.1"/>
    <property type="molecule type" value="Genomic_DNA"/>
</dbReference>
<feature type="transmembrane region" description="Helical" evidence="1">
    <location>
        <begin position="12"/>
        <end position="33"/>
    </location>
</feature>
<evidence type="ECO:0000313" key="4">
    <source>
        <dbReference type="EMBL" id="THC80546.1"/>
    </source>
</evidence>
<proteinExistence type="predicted"/>
<gene>
    <name evidence="4" type="ORF">E6L36_09155</name>
    <name evidence="3" type="ORF">H0N82_12390</name>
    <name evidence="2" type="ORF">HWN39_13265</name>
</gene>
<accession>A0A0J6UFQ6</accession>
<dbReference type="EMBL" id="JABXWP010000028">
    <property type="protein sequence ID" value="NVO89440.1"/>
    <property type="molecule type" value="Genomic_DNA"/>
</dbReference>
<reference evidence="3 7" key="3">
    <citation type="submission" date="2020-07" db="EMBL/GenBank/DDBJ databases">
        <title>Organ Donor 1.</title>
        <authorList>
            <person name="Marsh A.J."/>
            <person name="Azcarate-Peril M.A."/>
        </authorList>
    </citation>
    <scope>NUCLEOTIDE SEQUENCE [LARGE SCALE GENOMIC DNA]</scope>
    <source>
        <strain evidence="3 7">AMC0712</strain>
    </source>
</reference>
<evidence type="ECO:0000313" key="6">
    <source>
        <dbReference type="Proteomes" id="UP000542889"/>
    </source>
</evidence>
<feature type="transmembrane region" description="Helical" evidence="1">
    <location>
        <begin position="39"/>
        <end position="57"/>
    </location>
</feature>
<dbReference type="Proteomes" id="UP000542889">
    <property type="component" value="Unassembled WGS sequence"/>
</dbReference>
<evidence type="ECO:0000313" key="7">
    <source>
        <dbReference type="Proteomes" id="UP000552935"/>
    </source>
</evidence>
<name>A0A0J6UFQ6_LACRH</name>
<reference evidence="4 5" key="1">
    <citation type="submission" date="2019-04" db="EMBL/GenBank/DDBJ databases">
        <title>Genome Announcement to Ensure Probiotic Safety of Lactobacillus rhamnosus UBLR-58.</title>
        <authorList>
            <person name="Sulthana A."/>
            <person name="Lakshmi S.G."/>
            <person name="Madempudi R.S."/>
        </authorList>
    </citation>
    <scope>NUCLEOTIDE SEQUENCE [LARGE SCALE GENOMIC DNA]</scope>
    <source>
        <strain evidence="4 5">UBLR-58</strain>
    </source>
</reference>
<dbReference type="RefSeq" id="WP_003661399.1">
    <property type="nucleotide sequence ID" value="NZ_BSWG01000012.1"/>
</dbReference>
<comment type="caution">
    <text evidence="3">The sequence shown here is derived from an EMBL/GenBank/DDBJ whole genome shotgun (WGS) entry which is preliminary data.</text>
</comment>
<sequence>MNGKLANFFRILGANMAGIATVLGFILAGYGAFLINRPTGFMVCGGLLFVLAFILLLPDNEGR</sequence>
<dbReference type="GeneID" id="93267806"/>
<evidence type="ECO:0000313" key="2">
    <source>
        <dbReference type="EMBL" id="NVO89440.1"/>
    </source>
</evidence>
<dbReference type="AlphaFoldDB" id="A0A0J6UFQ6"/>
<keyword evidence="1" id="KW-0472">Membrane</keyword>
<dbReference type="EMBL" id="SSHM01000001">
    <property type="protein sequence ID" value="THC80546.1"/>
    <property type="molecule type" value="Genomic_DNA"/>
</dbReference>
<keyword evidence="1" id="KW-1133">Transmembrane helix</keyword>
<reference evidence="2 6" key="2">
    <citation type="submission" date="2020-06" db="EMBL/GenBank/DDBJ databases">
        <title>Lactobacillus rhamnosus QC,genome.</title>
        <authorList>
            <person name="Yi H."/>
            <person name="Jin M."/>
        </authorList>
    </citation>
    <scope>NUCLEOTIDE SEQUENCE [LARGE SCALE GENOMIC DNA]</scope>
    <source>
        <strain evidence="2 6">QC</strain>
    </source>
</reference>
<evidence type="ECO:0000313" key="3">
    <source>
        <dbReference type="EMBL" id="NZA05862.1"/>
    </source>
</evidence>
<evidence type="ECO:0000256" key="1">
    <source>
        <dbReference type="SAM" id="Phobius"/>
    </source>
</evidence>
<organism evidence="3 7">
    <name type="scientific">Lacticaseibacillus rhamnosus</name>
    <name type="common">Lactobacillus rhamnosus</name>
    <dbReference type="NCBI Taxonomy" id="47715"/>
    <lineage>
        <taxon>Bacteria</taxon>
        <taxon>Bacillati</taxon>
        <taxon>Bacillota</taxon>
        <taxon>Bacilli</taxon>
        <taxon>Lactobacillales</taxon>
        <taxon>Lactobacillaceae</taxon>
        <taxon>Lacticaseibacillus</taxon>
    </lineage>
</organism>